<evidence type="ECO:0000256" key="8">
    <source>
        <dbReference type="ARBA" id="ARBA00042843"/>
    </source>
</evidence>
<feature type="region of interest" description="Disordered" evidence="12">
    <location>
        <begin position="1"/>
        <end position="215"/>
    </location>
</feature>
<dbReference type="GO" id="GO:0003723">
    <property type="term" value="F:RNA binding"/>
    <property type="evidence" value="ECO:0007669"/>
    <property type="project" value="UniProtKB-KW"/>
</dbReference>
<proteinExistence type="predicted"/>
<name>A0A6A7RYB0_9PROT</name>
<dbReference type="PANTHER" id="PTHR47683:SF2">
    <property type="entry name" value="RNA-BINDING S4 DOMAIN-CONTAINING PROTEIN"/>
    <property type="match status" value="1"/>
</dbReference>
<feature type="domain" description="RNA-binding S4" evidence="13">
    <location>
        <begin position="207"/>
        <end position="264"/>
    </location>
</feature>
<dbReference type="AlphaFoldDB" id="A0A6A7RYB0"/>
<evidence type="ECO:0000313" key="14">
    <source>
        <dbReference type="EMBL" id="MQM32478.1"/>
    </source>
</evidence>
<feature type="compositionally biased region" description="Basic and acidic residues" evidence="12">
    <location>
        <begin position="107"/>
        <end position="122"/>
    </location>
</feature>
<dbReference type="EMBL" id="PDHS01000536">
    <property type="protein sequence ID" value="MQM32478.1"/>
    <property type="molecule type" value="Genomic_DNA"/>
</dbReference>
<accession>A0A6A7RYB0</accession>
<dbReference type="InterPro" id="IPR042092">
    <property type="entry name" value="PsdUridine_s_RsuA/RluB/E/F_cat"/>
</dbReference>
<dbReference type="Proteomes" id="UP000342300">
    <property type="component" value="Unassembled WGS sequence"/>
</dbReference>
<dbReference type="EC" id="5.4.99.21" evidence="4"/>
<evidence type="ECO:0000256" key="2">
    <source>
        <dbReference type="ARBA" id="ARBA00036390"/>
    </source>
</evidence>
<dbReference type="InterPro" id="IPR050343">
    <property type="entry name" value="RsuA_PseudoU_synthase"/>
</dbReference>
<feature type="compositionally biased region" description="Polar residues" evidence="12">
    <location>
        <begin position="64"/>
        <end position="104"/>
    </location>
</feature>
<dbReference type="SUPFAM" id="SSF55120">
    <property type="entry name" value="Pseudouridine synthase"/>
    <property type="match status" value="1"/>
</dbReference>
<dbReference type="SMART" id="SM00363">
    <property type="entry name" value="S4"/>
    <property type="match status" value="1"/>
</dbReference>
<dbReference type="PANTHER" id="PTHR47683">
    <property type="entry name" value="PSEUDOURIDINE SYNTHASE FAMILY PROTEIN-RELATED"/>
    <property type="match status" value="1"/>
</dbReference>
<evidence type="ECO:0000256" key="4">
    <source>
        <dbReference type="ARBA" id="ARBA00038922"/>
    </source>
</evidence>
<evidence type="ECO:0000259" key="13">
    <source>
        <dbReference type="SMART" id="SM00363"/>
    </source>
</evidence>
<evidence type="ECO:0000256" key="9">
    <source>
        <dbReference type="ARBA" id="ARBA00042890"/>
    </source>
</evidence>
<dbReference type="InterPro" id="IPR020094">
    <property type="entry name" value="TruA/RsuA/RluB/E/F_N"/>
</dbReference>
<evidence type="ECO:0000256" key="1">
    <source>
        <dbReference type="ARBA" id="ARBA00023235"/>
    </source>
</evidence>
<dbReference type="GO" id="GO:0160138">
    <property type="term" value="F:23S rRNA pseudouridine(2604) synthase activity"/>
    <property type="evidence" value="ECO:0007669"/>
    <property type="project" value="UniProtKB-EC"/>
</dbReference>
<gene>
    <name evidence="14" type="ORF">CRU78_19105</name>
</gene>
<dbReference type="Pfam" id="PF01479">
    <property type="entry name" value="S4"/>
    <property type="match status" value="1"/>
</dbReference>
<dbReference type="InterPro" id="IPR002942">
    <property type="entry name" value="S4_RNA-bd"/>
</dbReference>
<comment type="catalytic activity">
    <reaction evidence="2">
        <text>uridine(35) in tRNA(Tyr) = pseudouridine(35) in tRNA(Tyr)</text>
        <dbReference type="Rhea" id="RHEA:60556"/>
        <dbReference type="Rhea" id="RHEA-COMP:15607"/>
        <dbReference type="Rhea" id="RHEA-COMP:15608"/>
        <dbReference type="ChEBI" id="CHEBI:65314"/>
        <dbReference type="ChEBI" id="CHEBI:65315"/>
    </reaction>
</comment>
<dbReference type="Gene3D" id="3.30.70.1560">
    <property type="entry name" value="Alpha-L RNA-binding motif"/>
    <property type="match status" value="1"/>
</dbReference>
<dbReference type="InterPro" id="IPR020103">
    <property type="entry name" value="PsdUridine_synth_cat_dom_sf"/>
</dbReference>
<feature type="compositionally biased region" description="Polar residues" evidence="12">
    <location>
        <begin position="29"/>
        <end position="41"/>
    </location>
</feature>
<feature type="compositionally biased region" description="Low complexity" evidence="12">
    <location>
        <begin position="48"/>
        <end position="61"/>
    </location>
</feature>
<evidence type="ECO:0000256" key="3">
    <source>
        <dbReference type="ARBA" id="ARBA00036535"/>
    </source>
</evidence>
<sequence>MLATSGVHYSADRTEDAAMPRPTLKLPKTSASGNAAETNRSPARKPLRGGAAASKRAGSRATDSRPQPTAKPSRTATGDTPSQAPQPTPAETTSASSDRPSVVSTAPRDREDRPGRGLREKFSAPAAADRARKSSKKIHPPRGIARSTGARAFRPAPENTDSEPSLPPAGTYGKASPSEARRAPPSPAPAAATATSSPPRGLAKESPRLSKLVSELAPCSRREADEWIENGWVSVDGVVINRLGARVSPKAKITIKEVARARSTESVSIVFNKPRDFPGPAAEEGREAIAALIRADNHWAEDNTPLSFQPTHLRGLAQAGRLETEEGGMLAFTQEGSVARRLSGGDSRLEKEYHVRVEGELAADGLDLLRHGLVLDNVKLPRAQVSWLSDQQMRFVLPDGKKGQIQRMCELVGLQVTDIKRVRIGSVSLGKLPPGQWRYLRADERF</sequence>
<evidence type="ECO:0000256" key="12">
    <source>
        <dbReference type="SAM" id="MobiDB-lite"/>
    </source>
</evidence>
<dbReference type="Gene3D" id="3.30.70.580">
    <property type="entry name" value="Pseudouridine synthase I, catalytic domain, N-terminal subdomain"/>
    <property type="match status" value="1"/>
</dbReference>
<dbReference type="SUPFAM" id="SSF55174">
    <property type="entry name" value="Alpha-L RNA-binding motif"/>
    <property type="match status" value="1"/>
</dbReference>
<reference evidence="14 15" key="1">
    <citation type="submission" date="2017-09" db="EMBL/GenBank/DDBJ databases">
        <title>Metagenomic Analysis Reveals Denitrifying Candidatus Accumulibacter and Flanking Population as a Source of N2O.</title>
        <authorList>
            <person name="Gao H."/>
            <person name="Mao Y."/>
            <person name="Zhao X."/>
            <person name="Liu W.-T."/>
            <person name="Zhang T."/>
            <person name="Wells G."/>
        </authorList>
    </citation>
    <scope>NUCLEOTIDE SEQUENCE [LARGE SCALE GENOMIC DNA]</scope>
    <source>
        <strain evidence="14">CANDO_2_IC</strain>
    </source>
</reference>
<keyword evidence="1" id="KW-0413">Isomerase</keyword>
<evidence type="ECO:0000256" key="5">
    <source>
        <dbReference type="ARBA" id="ARBA00039989"/>
    </source>
</evidence>
<dbReference type="GO" id="GO:0006396">
    <property type="term" value="P:RNA processing"/>
    <property type="evidence" value="ECO:0007669"/>
    <property type="project" value="UniProtKB-ARBA"/>
</dbReference>
<dbReference type="CDD" id="cd00165">
    <property type="entry name" value="S4"/>
    <property type="match status" value="1"/>
</dbReference>
<evidence type="ECO:0000256" key="6">
    <source>
        <dbReference type="ARBA" id="ARBA00041420"/>
    </source>
</evidence>
<comment type="caution">
    <text evidence="14">The sequence shown here is derived from an EMBL/GenBank/DDBJ whole genome shotgun (WGS) entry which is preliminary data.</text>
</comment>
<evidence type="ECO:0000256" key="7">
    <source>
        <dbReference type="ARBA" id="ARBA00041697"/>
    </source>
</evidence>
<comment type="catalytic activity">
    <reaction evidence="3">
        <text>uridine(2604) in 23S rRNA = pseudouridine(2604) in 23S rRNA</text>
        <dbReference type="Rhea" id="RHEA:38875"/>
        <dbReference type="Rhea" id="RHEA-COMP:10093"/>
        <dbReference type="Rhea" id="RHEA-COMP:10094"/>
        <dbReference type="ChEBI" id="CHEBI:65314"/>
        <dbReference type="ChEBI" id="CHEBI:65315"/>
        <dbReference type="EC" id="5.4.99.21"/>
    </reaction>
</comment>
<dbReference type="Gene3D" id="3.10.290.10">
    <property type="entry name" value="RNA-binding S4 domain"/>
    <property type="match status" value="1"/>
</dbReference>
<dbReference type="InterPro" id="IPR036986">
    <property type="entry name" value="S4_RNA-bd_sf"/>
</dbReference>
<organism evidence="14 15">
    <name type="scientific">Candidatus Accumulibacter phosphatis</name>
    <dbReference type="NCBI Taxonomy" id="327160"/>
    <lineage>
        <taxon>Bacteria</taxon>
        <taxon>Pseudomonadati</taxon>
        <taxon>Pseudomonadota</taxon>
        <taxon>Betaproteobacteria</taxon>
        <taxon>Candidatus Accumulibacter</taxon>
    </lineage>
</organism>
<evidence type="ECO:0000256" key="10">
    <source>
        <dbReference type="ARBA" id="ARBA00043147"/>
    </source>
</evidence>
<dbReference type="PROSITE" id="PS50889">
    <property type="entry name" value="S4"/>
    <property type="match status" value="1"/>
</dbReference>
<feature type="compositionally biased region" description="Low complexity" evidence="12">
    <location>
        <begin position="189"/>
        <end position="200"/>
    </location>
</feature>
<dbReference type="GO" id="GO:0001522">
    <property type="term" value="P:pseudouridine synthesis"/>
    <property type="evidence" value="ECO:0007669"/>
    <property type="project" value="InterPro"/>
</dbReference>
<evidence type="ECO:0000256" key="11">
    <source>
        <dbReference type="PROSITE-ProRule" id="PRU00182"/>
    </source>
</evidence>
<protein>
    <recommendedName>
        <fullName evidence="5">Dual-specificity RNA pseudouridine synthase RluF</fullName>
        <ecNumber evidence="4">5.4.99.21</ecNumber>
    </recommendedName>
    <alternativeName>
        <fullName evidence="7">23S rRNA pseudouridine(2604) synthase</fullName>
    </alternativeName>
    <alternativeName>
        <fullName evidence="9">Ribosomal large subunit pseudouridine synthase F</fullName>
    </alternativeName>
    <alternativeName>
        <fullName evidence="8">rRNA pseudouridylate synthase F</fullName>
    </alternativeName>
    <alternativeName>
        <fullName evidence="10">rRNA-uridine isomerase F</fullName>
    </alternativeName>
    <alternativeName>
        <fullName evidence="6">tRNA(Tyr) pseudouridine(35) synthase</fullName>
    </alternativeName>
</protein>
<evidence type="ECO:0000313" key="15">
    <source>
        <dbReference type="Proteomes" id="UP000342300"/>
    </source>
</evidence>
<keyword evidence="11" id="KW-0694">RNA-binding</keyword>